<accession>A0A6J6HGM9</accession>
<name>A0A6J6HGM9_9ZZZZ</name>
<protein>
    <submittedName>
        <fullName evidence="1">Unannotated protein</fullName>
    </submittedName>
</protein>
<evidence type="ECO:0000313" key="1">
    <source>
        <dbReference type="EMBL" id="CAB4612882.1"/>
    </source>
</evidence>
<organism evidence="1">
    <name type="scientific">freshwater metagenome</name>
    <dbReference type="NCBI Taxonomy" id="449393"/>
    <lineage>
        <taxon>unclassified sequences</taxon>
        <taxon>metagenomes</taxon>
        <taxon>ecological metagenomes</taxon>
    </lineage>
</organism>
<reference evidence="1" key="1">
    <citation type="submission" date="2020-05" db="EMBL/GenBank/DDBJ databases">
        <authorList>
            <person name="Chiriac C."/>
            <person name="Salcher M."/>
            <person name="Ghai R."/>
            <person name="Kavagutti S V."/>
        </authorList>
    </citation>
    <scope>NUCLEOTIDE SEQUENCE</scope>
</reference>
<dbReference type="AlphaFoldDB" id="A0A6J6HGM9"/>
<dbReference type="EMBL" id="CAEZUS010000118">
    <property type="protein sequence ID" value="CAB4612882.1"/>
    <property type="molecule type" value="Genomic_DNA"/>
</dbReference>
<dbReference type="Gene3D" id="3.20.20.80">
    <property type="entry name" value="Glycosidases"/>
    <property type="match status" value="1"/>
</dbReference>
<sequence length="125" mass="13746">MPWSGQATPFGFTSGKPWLPLPVTWNEYTVANQSLNSDSSLSLYRSALSQRAKIFNGATDFTWDTSKINNGVLGFSRNGIQVYLNSGDLPVNLPANEIILASGEAQTCENGELELMTGRAIWFKR</sequence>
<gene>
    <name evidence="1" type="ORF">UFOPK1852_00793</name>
</gene>
<proteinExistence type="predicted"/>